<dbReference type="Proteomes" id="UP000216052">
    <property type="component" value="Chromosome"/>
</dbReference>
<name>A0ABZ3IZ36_SPOA4</name>
<feature type="transmembrane region" description="Helical" evidence="1">
    <location>
        <begin position="38"/>
        <end position="58"/>
    </location>
</feature>
<proteinExistence type="predicted"/>
<keyword evidence="1" id="KW-1133">Transmembrane helix</keyword>
<evidence type="ECO:0000313" key="2">
    <source>
        <dbReference type="EMBL" id="XFO70946.1"/>
    </source>
</evidence>
<reference evidence="2" key="1">
    <citation type="submission" date="2024-05" db="EMBL/GenBank/DDBJ databases">
        <title>Isolation and characterization of Sporomusa carbonis sp. nov., a carboxydotrophic hydrogenogen in the genus of Sporomusa isolated from a charcoal burning pile.</title>
        <authorList>
            <person name="Boeer T."/>
            <person name="Rosenbaum F."/>
            <person name="Eysell L."/>
            <person name="Mueller V."/>
            <person name="Daniel R."/>
            <person name="Poehlein A."/>
        </authorList>
    </citation>
    <scope>NUCLEOTIDE SEQUENCE [LARGE SCALE GENOMIC DNA]</scope>
    <source>
        <strain evidence="2">DSM 3132</strain>
    </source>
</reference>
<dbReference type="EMBL" id="CP155571">
    <property type="protein sequence ID" value="XFO70946.1"/>
    <property type="molecule type" value="Genomic_DNA"/>
</dbReference>
<sequence>MWDYLVRRWRVEAALWVCYWNALDRDDRPSIRYCADHSLLLSVFWLAVLIGGLCWSWGRLFSFCREAVGDAGSFFIAVSNVFLNIFRQECEFNYFQK</sequence>
<keyword evidence="1" id="KW-0812">Transmembrane</keyword>
<accession>A0ABZ3IZ36</accession>
<protein>
    <submittedName>
        <fullName evidence="2">Uncharacterized protein</fullName>
    </submittedName>
</protein>
<keyword evidence="1" id="KW-0472">Membrane</keyword>
<gene>
    <name evidence="2" type="ORF">SPACI_009460</name>
</gene>
<keyword evidence="3" id="KW-1185">Reference proteome</keyword>
<dbReference type="RefSeq" id="WP_093793657.1">
    <property type="nucleotide sequence ID" value="NZ_CP155571.1"/>
</dbReference>
<evidence type="ECO:0000256" key="1">
    <source>
        <dbReference type="SAM" id="Phobius"/>
    </source>
</evidence>
<organism evidence="2 3">
    <name type="scientific">Sporomusa acidovorans (strain ATCC 49682 / DSM 3132 / Mol)</name>
    <dbReference type="NCBI Taxonomy" id="1123286"/>
    <lineage>
        <taxon>Bacteria</taxon>
        <taxon>Bacillati</taxon>
        <taxon>Bacillota</taxon>
        <taxon>Negativicutes</taxon>
        <taxon>Selenomonadales</taxon>
        <taxon>Sporomusaceae</taxon>
        <taxon>Sporomusa</taxon>
    </lineage>
</organism>
<evidence type="ECO:0000313" key="3">
    <source>
        <dbReference type="Proteomes" id="UP000216052"/>
    </source>
</evidence>